<dbReference type="EMBL" id="CP101497">
    <property type="protein sequence ID" value="UTT61552.1"/>
    <property type="molecule type" value="Genomic_DNA"/>
</dbReference>
<evidence type="ECO:0000256" key="4">
    <source>
        <dbReference type="ARBA" id="ARBA00022989"/>
    </source>
</evidence>
<dbReference type="InterPro" id="IPR002293">
    <property type="entry name" value="AA/rel_permease1"/>
</dbReference>
<feature type="transmembrane region" description="Helical" evidence="6">
    <location>
        <begin position="432"/>
        <end position="451"/>
    </location>
</feature>
<feature type="transmembrane region" description="Helical" evidence="6">
    <location>
        <begin position="23"/>
        <end position="46"/>
    </location>
</feature>
<sequence length="474" mass="49671">MTATSTPPADAGLRRGVMGSTELFAQAIANIAPSAVIAFTAAAIYLSAGKGTWLSFLLATIIILAVGYSILQFAKRRASAGSLYNYAAIGLGPVGAYVTGVTLVIGCFCIAAASLSGSVSYTMLTLTQIGVPLEGLVAQIVVAAVLGGLAVFFTIRGIRISARVSFVLELLSIGIIVLLFVLTLGYLGPAAWDPSQFDLSQTSFSGVAAGMVLAILGFVGFSSADALGREAKNPFRAIPRAIMWSALGVGVLYIFGAYTQVAALGDGLGASASPLDEIAVLIGMPSWFNPILNAGVAASFFAVVVAPLNVIGRILYVMGKEGVVDGRLGRTHDRFQTPHRALLISGAAVVLVPAVFYLVGVDPISVLVWVNTFGTYGYMVAYAVIAIASIVYVRRLGVTNRLLPVAVIVAVGGMAYVFWSNIVPVPAFPFNIIPWLFALLFGLTMVWYLYLARRRPEVVKAIGTTETDLLEGVG</sequence>
<dbReference type="Pfam" id="PF13520">
    <property type="entry name" value="AA_permease_2"/>
    <property type="match status" value="1"/>
</dbReference>
<keyword evidence="3 6" id="KW-0812">Transmembrane</keyword>
<comment type="subcellular location">
    <subcellularLocation>
        <location evidence="1">Cell membrane</location>
        <topology evidence="1">Multi-pass membrane protein</topology>
    </subcellularLocation>
</comment>
<evidence type="ECO:0000256" key="3">
    <source>
        <dbReference type="ARBA" id="ARBA00022692"/>
    </source>
</evidence>
<protein>
    <submittedName>
        <fullName evidence="7">APC family permease</fullName>
    </submittedName>
</protein>
<feature type="transmembrane region" description="Helical" evidence="6">
    <location>
        <begin position="291"/>
        <end position="311"/>
    </location>
</feature>
<evidence type="ECO:0000256" key="5">
    <source>
        <dbReference type="ARBA" id="ARBA00023136"/>
    </source>
</evidence>
<feature type="transmembrane region" description="Helical" evidence="6">
    <location>
        <begin position="167"/>
        <end position="187"/>
    </location>
</feature>
<accession>A0ABY5FTW0</accession>
<proteinExistence type="predicted"/>
<dbReference type="PANTHER" id="PTHR42770:SF7">
    <property type="entry name" value="MEMBRANE PROTEIN"/>
    <property type="match status" value="1"/>
</dbReference>
<feature type="transmembrane region" description="Helical" evidence="6">
    <location>
        <begin position="373"/>
        <end position="393"/>
    </location>
</feature>
<feature type="transmembrane region" description="Helical" evidence="6">
    <location>
        <begin position="52"/>
        <end position="71"/>
    </location>
</feature>
<feature type="transmembrane region" description="Helical" evidence="6">
    <location>
        <begin position="136"/>
        <end position="155"/>
    </location>
</feature>
<evidence type="ECO:0000313" key="8">
    <source>
        <dbReference type="Proteomes" id="UP001060039"/>
    </source>
</evidence>
<reference evidence="7" key="1">
    <citation type="submission" date="2022-07" db="EMBL/GenBank/DDBJ databases">
        <title>Taxonomic analysis of Microcella humidisoli nov. sp., isolated from riverside soil.</title>
        <authorList>
            <person name="Molina K.M."/>
            <person name="Kim S.B."/>
        </authorList>
    </citation>
    <scope>NUCLEOTIDE SEQUENCE</scope>
    <source>
        <strain evidence="7">MMS21-STM10</strain>
    </source>
</reference>
<feature type="transmembrane region" description="Helical" evidence="6">
    <location>
        <begin position="402"/>
        <end position="420"/>
    </location>
</feature>
<dbReference type="Proteomes" id="UP001060039">
    <property type="component" value="Chromosome"/>
</dbReference>
<evidence type="ECO:0000313" key="7">
    <source>
        <dbReference type="EMBL" id="UTT61552.1"/>
    </source>
</evidence>
<keyword evidence="8" id="KW-1185">Reference proteome</keyword>
<evidence type="ECO:0000256" key="6">
    <source>
        <dbReference type="SAM" id="Phobius"/>
    </source>
</evidence>
<feature type="transmembrane region" description="Helical" evidence="6">
    <location>
        <begin position="341"/>
        <end position="361"/>
    </location>
</feature>
<keyword evidence="2" id="KW-1003">Cell membrane</keyword>
<keyword evidence="5 6" id="KW-0472">Membrane</keyword>
<dbReference type="RefSeq" id="WP_255158538.1">
    <property type="nucleotide sequence ID" value="NZ_CP101497.1"/>
</dbReference>
<feature type="transmembrane region" description="Helical" evidence="6">
    <location>
        <begin position="83"/>
        <end position="116"/>
    </location>
</feature>
<dbReference type="InterPro" id="IPR050367">
    <property type="entry name" value="APC_superfamily"/>
</dbReference>
<keyword evidence="4 6" id="KW-1133">Transmembrane helix</keyword>
<dbReference type="PANTHER" id="PTHR42770">
    <property type="entry name" value="AMINO ACID TRANSPORTER-RELATED"/>
    <property type="match status" value="1"/>
</dbReference>
<dbReference type="PIRSF" id="PIRSF006060">
    <property type="entry name" value="AA_transporter"/>
    <property type="match status" value="1"/>
</dbReference>
<gene>
    <name evidence="7" type="ORF">NNL39_07620</name>
</gene>
<dbReference type="Gene3D" id="1.20.1740.10">
    <property type="entry name" value="Amino acid/polyamine transporter I"/>
    <property type="match status" value="1"/>
</dbReference>
<evidence type="ECO:0000256" key="2">
    <source>
        <dbReference type="ARBA" id="ARBA00022475"/>
    </source>
</evidence>
<evidence type="ECO:0000256" key="1">
    <source>
        <dbReference type="ARBA" id="ARBA00004651"/>
    </source>
</evidence>
<organism evidence="7 8">
    <name type="scientific">Microcella humidisoli</name>
    <dbReference type="NCBI Taxonomy" id="2963406"/>
    <lineage>
        <taxon>Bacteria</taxon>
        <taxon>Bacillati</taxon>
        <taxon>Actinomycetota</taxon>
        <taxon>Actinomycetes</taxon>
        <taxon>Micrococcales</taxon>
        <taxon>Microbacteriaceae</taxon>
        <taxon>Microcella</taxon>
    </lineage>
</organism>
<feature type="transmembrane region" description="Helical" evidence="6">
    <location>
        <begin position="199"/>
        <end position="221"/>
    </location>
</feature>
<feature type="transmembrane region" description="Helical" evidence="6">
    <location>
        <begin position="241"/>
        <end position="261"/>
    </location>
</feature>
<name>A0ABY5FTW0_9MICO</name>